<evidence type="ECO:0000313" key="3">
    <source>
        <dbReference type="Proteomes" id="UP000753908"/>
    </source>
</evidence>
<evidence type="ECO:0000256" key="1">
    <source>
        <dbReference type="SAM" id="Phobius"/>
    </source>
</evidence>
<proteinExistence type="predicted"/>
<comment type="caution">
    <text evidence="2">The sequence shown here is derived from an EMBL/GenBank/DDBJ whole genome shotgun (WGS) entry which is preliminary data.</text>
</comment>
<keyword evidence="1" id="KW-1133">Transmembrane helix</keyword>
<gene>
    <name evidence="2" type="ORF">KME25_01220</name>
</gene>
<protein>
    <submittedName>
        <fullName evidence="2">Uncharacterized protein</fullName>
    </submittedName>
</protein>
<accession>A0A951U7U1</accession>
<dbReference type="AlphaFoldDB" id="A0A951U7U1"/>
<dbReference type="Proteomes" id="UP000753908">
    <property type="component" value="Unassembled WGS sequence"/>
</dbReference>
<reference evidence="2" key="1">
    <citation type="submission" date="2021-05" db="EMBL/GenBank/DDBJ databases">
        <authorList>
            <person name="Pietrasiak N."/>
            <person name="Ward R."/>
            <person name="Stajich J.E."/>
            <person name="Kurbessoian T."/>
        </authorList>
    </citation>
    <scope>NUCLEOTIDE SEQUENCE</scope>
    <source>
        <strain evidence="2">CPER-KK1</strain>
    </source>
</reference>
<feature type="transmembrane region" description="Helical" evidence="1">
    <location>
        <begin position="27"/>
        <end position="55"/>
    </location>
</feature>
<dbReference type="EMBL" id="JAHHIF010000001">
    <property type="protein sequence ID" value="MBW4543060.1"/>
    <property type="molecule type" value="Genomic_DNA"/>
</dbReference>
<evidence type="ECO:0000313" key="2">
    <source>
        <dbReference type="EMBL" id="MBW4543060.1"/>
    </source>
</evidence>
<keyword evidence="1" id="KW-0812">Transmembrane</keyword>
<keyword evidence="1" id="KW-0472">Membrane</keyword>
<organism evidence="2 3">
    <name type="scientific">Symplocastrum torsivum CPER-KK1</name>
    <dbReference type="NCBI Taxonomy" id="450513"/>
    <lineage>
        <taxon>Bacteria</taxon>
        <taxon>Bacillati</taxon>
        <taxon>Cyanobacteriota</taxon>
        <taxon>Cyanophyceae</taxon>
        <taxon>Oscillatoriophycideae</taxon>
        <taxon>Oscillatoriales</taxon>
        <taxon>Microcoleaceae</taxon>
        <taxon>Symplocastrum</taxon>
    </lineage>
</organism>
<name>A0A951U7U1_9CYAN</name>
<reference evidence="2" key="2">
    <citation type="journal article" date="2022" name="Microbiol. Resour. Announc.">
        <title>Metagenome Sequencing to Explore Phylogenomics of Terrestrial Cyanobacteria.</title>
        <authorList>
            <person name="Ward R.D."/>
            <person name="Stajich J.E."/>
            <person name="Johansen J.R."/>
            <person name="Huntemann M."/>
            <person name="Clum A."/>
            <person name="Foster B."/>
            <person name="Foster B."/>
            <person name="Roux S."/>
            <person name="Palaniappan K."/>
            <person name="Varghese N."/>
            <person name="Mukherjee S."/>
            <person name="Reddy T.B.K."/>
            <person name="Daum C."/>
            <person name="Copeland A."/>
            <person name="Chen I.A."/>
            <person name="Ivanova N.N."/>
            <person name="Kyrpides N.C."/>
            <person name="Shapiro N."/>
            <person name="Eloe-Fadrosh E.A."/>
            <person name="Pietrasiak N."/>
        </authorList>
    </citation>
    <scope>NUCLEOTIDE SEQUENCE</scope>
    <source>
        <strain evidence="2">CPER-KK1</strain>
    </source>
</reference>
<sequence>MSTFSEDEKRKRIRSYFAKPKLKWPSVLIVLGLLLLSQSSIGLILLIAGGIWLFIEVKPLFDAPGDQAIDAWLIDDIEQIKKRSLERLNIDESELIRDSIVIRGPILWATNGIPNDELVWKKGKDERVRFSINAITIVYLTEHRLSSYQCTYNFMRGVPLNEQDDEFHYRDVVAVSNRESSTNYTLPNGELMKQAQLFKLAVASGDSIEVIVNSAELVKFTDGTIVETGLDNAVKALRKVLSEKKM</sequence>